<comment type="caution">
    <text evidence="2">The sequence shown here is derived from an EMBL/GenBank/DDBJ whole genome shotgun (WGS) entry which is preliminary data.</text>
</comment>
<dbReference type="GO" id="GO:0006402">
    <property type="term" value="P:mRNA catabolic process"/>
    <property type="evidence" value="ECO:0007669"/>
    <property type="project" value="TreeGrafter"/>
</dbReference>
<dbReference type="InterPro" id="IPR011067">
    <property type="entry name" value="Plasmid_toxin/cell-grow_inhib"/>
</dbReference>
<name>A0A7Z9C8C8_9CAUL</name>
<comment type="function">
    <text evidence="1">Toxic component of a type II toxin-antitoxin (TA) system.</text>
</comment>
<dbReference type="InterPro" id="IPR003477">
    <property type="entry name" value="PemK-like"/>
</dbReference>
<dbReference type="PIRSF" id="PIRSF033490">
    <property type="entry name" value="MazF"/>
    <property type="match status" value="1"/>
</dbReference>
<protein>
    <recommendedName>
        <fullName evidence="1">mRNA interferase</fullName>
        <ecNumber evidence="1">3.1.-.-</ecNumber>
    </recommendedName>
</protein>
<dbReference type="RefSeq" id="WP_154725543.1">
    <property type="nucleotide sequence ID" value="NZ_UXHF01000008.1"/>
</dbReference>
<dbReference type="AlphaFoldDB" id="A0A7Z9C8C8"/>
<keyword evidence="1" id="KW-0540">Nuclease</keyword>
<dbReference type="PANTHER" id="PTHR33988:SF2">
    <property type="entry name" value="ENDORIBONUCLEASE MAZF"/>
    <property type="match status" value="1"/>
</dbReference>
<keyword evidence="3" id="KW-1185">Reference proteome</keyword>
<organism evidence="2 3">
    <name type="scientific">Brevundimonas mediterranea</name>
    <dbReference type="NCBI Taxonomy" id="74329"/>
    <lineage>
        <taxon>Bacteria</taxon>
        <taxon>Pseudomonadati</taxon>
        <taxon>Pseudomonadota</taxon>
        <taxon>Alphaproteobacteria</taxon>
        <taxon>Caulobacterales</taxon>
        <taxon>Caulobacteraceae</taxon>
        <taxon>Brevundimonas</taxon>
    </lineage>
</organism>
<dbReference type="Proteomes" id="UP000289220">
    <property type="component" value="Unassembled WGS sequence"/>
</dbReference>
<dbReference type="Pfam" id="PF02452">
    <property type="entry name" value="PemK_toxin"/>
    <property type="match status" value="1"/>
</dbReference>
<dbReference type="GO" id="GO:0016075">
    <property type="term" value="P:rRNA catabolic process"/>
    <property type="evidence" value="ECO:0007669"/>
    <property type="project" value="TreeGrafter"/>
</dbReference>
<proteinExistence type="inferred from homology"/>
<dbReference type="Gene3D" id="2.30.30.110">
    <property type="match status" value="1"/>
</dbReference>
<comment type="similarity">
    <text evidence="1">Belongs to the PemK/MazF family.</text>
</comment>
<evidence type="ECO:0000313" key="2">
    <source>
        <dbReference type="EMBL" id="VDC51859.1"/>
    </source>
</evidence>
<dbReference type="GO" id="GO:0003677">
    <property type="term" value="F:DNA binding"/>
    <property type="evidence" value="ECO:0007669"/>
    <property type="project" value="InterPro"/>
</dbReference>
<dbReference type="PANTHER" id="PTHR33988">
    <property type="entry name" value="ENDORIBONUCLEASE MAZF-RELATED"/>
    <property type="match status" value="1"/>
</dbReference>
<dbReference type="GO" id="GO:0016787">
    <property type="term" value="F:hydrolase activity"/>
    <property type="evidence" value="ECO:0007669"/>
    <property type="project" value="UniProtKB-KW"/>
</dbReference>
<reference evidence="2 3" key="1">
    <citation type="submission" date="2018-11" db="EMBL/GenBank/DDBJ databases">
        <authorList>
            <person name="Peiro R."/>
            <person name="Begona"/>
            <person name="Cbmso G."/>
            <person name="Lopez M."/>
            <person name="Gonzalez S."/>
            <person name="Sacristan E."/>
            <person name="Castillo E."/>
        </authorList>
    </citation>
    <scope>NUCLEOTIDE SEQUENCE [LARGE SCALE GENOMIC DNA]</scope>
    <source>
        <strain evidence="2">Brev_genome</strain>
    </source>
</reference>
<evidence type="ECO:0000313" key="3">
    <source>
        <dbReference type="Proteomes" id="UP000289220"/>
    </source>
</evidence>
<keyword evidence="1" id="KW-0255">Endonuclease</keyword>
<dbReference type="EC" id="3.1.-.-" evidence="1"/>
<accession>A0A7Z9C8C8</accession>
<dbReference type="SUPFAM" id="SSF50118">
    <property type="entry name" value="Cell growth inhibitor/plasmid maintenance toxic component"/>
    <property type="match status" value="1"/>
</dbReference>
<dbReference type="GO" id="GO:0004521">
    <property type="term" value="F:RNA endonuclease activity"/>
    <property type="evidence" value="ECO:0007669"/>
    <property type="project" value="TreeGrafter"/>
</dbReference>
<keyword evidence="1" id="KW-0378">Hydrolase</keyword>
<dbReference type="EMBL" id="UXHF01000008">
    <property type="protein sequence ID" value="VDC51859.1"/>
    <property type="molecule type" value="Genomic_DNA"/>
</dbReference>
<evidence type="ECO:0000256" key="1">
    <source>
        <dbReference type="PIRNR" id="PIRNR033490"/>
    </source>
</evidence>
<gene>
    <name evidence="2" type="primary">chpB</name>
    <name evidence="2" type="ORF">BREV_BREV_00650</name>
</gene>
<sequence>MVQRGEIWWIKLDPTVGHKIRKTRPCVIVSPDAMNRSGASIIVPLTGGGAHRRFRVPASVQDKPGSAAVDQVRTVDHTRLGRRIGEADPRLLREVLAVLREMFED</sequence>